<keyword evidence="9 13" id="KW-1133">Transmembrane helix</keyword>
<evidence type="ECO:0000256" key="1">
    <source>
        <dbReference type="ARBA" id="ARBA00004389"/>
    </source>
</evidence>
<reference evidence="15 16" key="1">
    <citation type="journal article" date="2018" name="Nat. Genet.">
        <title>The Rosa genome provides new insights in the design of modern roses.</title>
        <authorList>
            <person name="Bendahmane M."/>
        </authorList>
    </citation>
    <scope>NUCLEOTIDE SEQUENCE [LARGE SCALE GENOMIC DNA]</scope>
    <source>
        <strain evidence="16">cv. Old Blush</strain>
    </source>
</reference>
<evidence type="ECO:0000259" key="14">
    <source>
        <dbReference type="Pfam" id="PF12894"/>
    </source>
</evidence>
<dbReference type="GO" id="GO:0005085">
    <property type="term" value="F:guanyl-nucleotide exchange factor activity"/>
    <property type="evidence" value="ECO:0007669"/>
    <property type="project" value="InterPro"/>
</dbReference>
<evidence type="ECO:0000256" key="8">
    <source>
        <dbReference type="ARBA" id="ARBA00022927"/>
    </source>
</evidence>
<feature type="transmembrane region" description="Helical" evidence="13">
    <location>
        <begin position="363"/>
        <end position="381"/>
    </location>
</feature>
<keyword evidence="6" id="KW-0256">Endoplasmic reticulum</keyword>
<dbReference type="InterPro" id="IPR045260">
    <property type="entry name" value="Sec12-like"/>
</dbReference>
<evidence type="ECO:0000256" key="3">
    <source>
        <dbReference type="ARBA" id="ARBA00022574"/>
    </source>
</evidence>
<organism evidence="15 16">
    <name type="scientific">Rosa chinensis</name>
    <name type="common">China rose</name>
    <dbReference type="NCBI Taxonomy" id="74649"/>
    <lineage>
        <taxon>Eukaryota</taxon>
        <taxon>Viridiplantae</taxon>
        <taxon>Streptophyta</taxon>
        <taxon>Embryophyta</taxon>
        <taxon>Tracheophyta</taxon>
        <taxon>Spermatophyta</taxon>
        <taxon>Magnoliopsida</taxon>
        <taxon>eudicotyledons</taxon>
        <taxon>Gunneridae</taxon>
        <taxon>Pentapetalae</taxon>
        <taxon>rosids</taxon>
        <taxon>fabids</taxon>
        <taxon>Rosales</taxon>
        <taxon>Rosaceae</taxon>
        <taxon>Rosoideae</taxon>
        <taxon>Rosoideae incertae sedis</taxon>
        <taxon>Rosa</taxon>
    </lineage>
</organism>
<keyword evidence="10 13" id="KW-0472">Membrane</keyword>
<gene>
    <name evidence="15" type="ORF">RchiOBHm_Chr4g0441451</name>
</gene>
<sequence length="402" mass="43860">MEAEALNHIKYGVPFYGIGWVPDGIPLTSSEQPEQENNDQKTETRTESTQSVPDSNHIVLAGGGGEGNSGVKNAVVLIQFDPASTSISHEPVAKLGLGSDLPYRMAVHPGADGLICSFPESCSWFEWEKELREGAHKLSVKQSDRVLKQLQDVGQQLALAFNKEGSVLATGGEDGNLRVFKWPSMEIMFTEAQAHRTVKQLDFSHDGKFLVSLGQSGPGRVWDVTSAAVVATLPTEKDEVFCACKFSLVNNGIEVLHLADKDGIIVTWNTTTWRRVRSKRITRDGITAFDVSADGKLLACGTTAGDLLILKSAGLRVQKVIPKAHSGFVTALSFSHDSRVLASTSMDSSARVSTLEEVKKSGVSLWVVILIILVSILAYFLNDPESWTMLKSELEKVYSLWR</sequence>
<comment type="caution">
    <text evidence="15">The sequence shown here is derived from an EMBL/GenBank/DDBJ whole genome shotgun (WGS) entry which is preliminary data.</text>
</comment>
<evidence type="ECO:0000313" key="15">
    <source>
        <dbReference type="EMBL" id="PRQ40930.1"/>
    </source>
</evidence>
<feature type="repeat" description="WD" evidence="11">
    <location>
        <begin position="322"/>
        <end position="352"/>
    </location>
</feature>
<dbReference type="GO" id="GO:0015031">
    <property type="term" value="P:protein transport"/>
    <property type="evidence" value="ECO:0007669"/>
    <property type="project" value="UniProtKB-KW"/>
</dbReference>
<dbReference type="GO" id="GO:0006888">
    <property type="term" value="P:endoplasmic reticulum to Golgi vesicle-mediated transport"/>
    <property type="evidence" value="ECO:0007669"/>
    <property type="project" value="TreeGrafter"/>
</dbReference>
<evidence type="ECO:0000256" key="12">
    <source>
        <dbReference type="SAM" id="MobiDB-lite"/>
    </source>
</evidence>
<evidence type="ECO:0000256" key="6">
    <source>
        <dbReference type="ARBA" id="ARBA00022824"/>
    </source>
</evidence>
<accession>A0A2P6R3B1</accession>
<dbReference type="STRING" id="74649.A0A2P6R3B1"/>
<dbReference type="Proteomes" id="UP000238479">
    <property type="component" value="Chromosome 4"/>
</dbReference>
<evidence type="ECO:0000256" key="2">
    <source>
        <dbReference type="ARBA" id="ARBA00022448"/>
    </source>
</evidence>
<dbReference type="GO" id="GO:0003400">
    <property type="term" value="P:regulation of COPII vesicle coating"/>
    <property type="evidence" value="ECO:0007669"/>
    <property type="project" value="TreeGrafter"/>
</dbReference>
<dbReference type="OMA" id="YYVQPRI"/>
<dbReference type="SUPFAM" id="SSF50998">
    <property type="entry name" value="Quinoprotein alcohol dehydrogenase-like"/>
    <property type="match status" value="1"/>
</dbReference>
<dbReference type="EMBL" id="PDCK01000042">
    <property type="protein sequence ID" value="PRQ40930.1"/>
    <property type="molecule type" value="Genomic_DNA"/>
</dbReference>
<keyword evidence="16" id="KW-1185">Reference proteome</keyword>
<evidence type="ECO:0000256" key="9">
    <source>
        <dbReference type="ARBA" id="ARBA00022989"/>
    </source>
</evidence>
<dbReference type="FunFam" id="2.130.10.10:FF:000612">
    <property type="entry name" value="SEC12-like protein 2"/>
    <property type="match status" value="1"/>
</dbReference>
<comment type="subcellular location">
    <subcellularLocation>
        <location evidence="1">Endoplasmic reticulum membrane</location>
        <topology evidence="1">Single-pass membrane protein</topology>
    </subcellularLocation>
</comment>
<evidence type="ECO:0000256" key="7">
    <source>
        <dbReference type="ARBA" id="ARBA00022892"/>
    </source>
</evidence>
<keyword evidence="7" id="KW-0931">ER-Golgi transport</keyword>
<dbReference type="InterPro" id="IPR015943">
    <property type="entry name" value="WD40/YVTN_repeat-like_dom_sf"/>
</dbReference>
<keyword evidence="4 13" id="KW-0812">Transmembrane</keyword>
<feature type="domain" description="Anaphase-promoting complex subunit 4-like WD40" evidence="14">
    <location>
        <begin position="163"/>
        <end position="242"/>
    </location>
</feature>
<evidence type="ECO:0000256" key="4">
    <source>
        <dbReference type="ARBA" id="ARBA00022692"/>
    </source>
</evidence>
<dbReference type="PROSITE" id="PS50082">
    <property type="entry name" value="WD_REPEATS_2"/>
    <property type="match status" value="2"/>
</dbReference>
<dbReference type="AlphaFoldDB" id="A0A2P6R3B1"/>
<feature type="repeat" description="WD" evidence="11">
    <location>
        <begin position="198"/>
        <end position="232"/>
    </location>
</feature>
<feature type="region of interest" description="Disordered" evidence="12">
    <location>
        <begin position="26"/>
        <end position="55"/>
    </location>
</feature>
<evidence type="ECO:0000256" key="13">
    <source>
        <dbReference type="SAM" id="Phobius"/>
    </source>
</evidence>
<keyword evidence="5" id="KW-0677">Repeat</keyword>
<dbReference type="InterPro" id="IPR001680">
    <property type="entry name" value="WD40_rpt"/>
</dbReference>
<keyword evidence="8" id="KW-0653">Protein transport</keyword>
<dbReference type="InterPro" id="IPR024977">
    <property type="entry name" value="Apc4-like_WD40_dom"/>
</dbReference>
<dbReference type="Pfam" id="PF12894">
    <property type="entry name" value="ANAPC4_WD40"/>
    <property type="match status" value="1"/>
</dbReference>
<dbReference type="Pfam" id="PF00400">
    <property type="entry name" value="WD40"/>
    <property type="match status" value="1"/>
</dbReference>
<evidence type="ECO:0000256" key="5">
    <source>
        <dbReference type="ARBA" id="ARBA00022737"/>
    </source>
</evidence>
<protein>
    <submittedName>
        <fullName evidence="15">Putative transcription factor WD40-like family</fullName>
    </submittedName>
</protein>
<dbReference type="OrthoDB" id="2013972at2759"/>
<dbReference type="InterPro" id="IPR011047">
    <property type="entry name" value="Quinoprotein_ADH-like_sf"/>
</dbReference>
<proteinExistence type="predicted"/>
<dbReference type="PANTHER" id="PTHR23284">
    <property type="entry name" value="PROLACTIN REGULATORY ELEMENT BINDING PROTEIN"/>
    <property type="match status" value="1"/>
</dbReference>
<dbReference type="GO" id="GO:0005789">
    <property type="term" value="C:endoplasmic reticulum membrane"/>
    <property type="evidence" value="ECO:0007669"/>
    <property type="project" value="UniProtKB-SubCell"/>
</dbReference>
<name>A0A2P6R3B1_ROSCH</name>
<dbReference type="Gramene" id="PRQ40930">
    <property type="protein sequence ID" value="PRQ40930"/>
    <property type="gene ID" value="RchiOBHm_Chr4g0441451"/>
</dbReference>
<dbReference type="Gene3D" id="2.130.10.10">
    <property type="entry name" value="YVTN repeat-like/Quinoprotein amine dehydrogenase"/>
    <property type="match status" value="1"/>
</dbReference>
<dbReference type="PANTHER" id="PTHR23284:SF0">
    <property type="entry name" value="PROLACTIN REGULATORY ELEMENT-BINDING PROTEIN"/>
    <property type="match status" value="1"/>
</dbReference>
<keyword evidence="2" id="KW-0813">Transport</keyword>
<evidence type="ECO:0000256" key="11">
    <source>
        <dbReference type="PROSITE-ProRule" id="PRU00221"/>
    </source>
</evidence>
<keyword evidence="3 11" id="KW-0853">WD repeat</keyword>
<evidence type="ECO:0000256" key="10">
    <source>
        <dbReference type="ARBA" id="ARBA00023136"/>
    </source>
</evidence>
<dbReference type="SMART" id="SM00320">
    <property type="entry name" value="WD40"/>
    <property type="match status" value="4"/>
</dbReference>
<evidence type="ECO:0000313" key="16">
    <source>
        <dbReference type="Proteomes" id="UP000238479"/>
    </source>
</evidence>